<dbReference type="SUPFAM" id="SSF53697">
    <property type="entry name" value="SIS domain"/>
    <property type="match status" value="1"/>
</dbReference>
<dbReference type="PANTHER" id="PTHR30514:SF18">
    <property type="entry name" value="RPIR-FAMILY TRANSCRIPTIONAL REGULATOR"/>
    <property type="match status" value="1"/>
</dbReference>
<dbReference type="GO" id="GO:0097367">
    <property type="term" value="F:carbohydrate derivative binding"/>
    <property type="evidence" value="ECO:0007669"/>
    <property type="project" value="InterPro"/>
</dbReference>
<dbReference type="InterPro" id="IPR035472">
    <property type="entry name" value="RpiR-like_SIS"/>
</dbReference>
<feature type="domain" description="HTH rpiR-type" evidence="4">
    <location>
        <begin position="3"/>
        <end position="79"/>
    </location>
</feature>
<dbReference type="InterPro" id="IPR009057">
    <property type="entry name" value="Homeodomain-like_sf"/>
</dbReference>
<evidence type="ECO:0000313" key="7">
    <source>
        <dbReference type="Proteomes" id="UP000824118"/>
    </source>
</evidence>
<dbReference type="AlphaFoldDB" id="A0A9D1LZ81"/>
<gene>
    <name evidence="6" type="ORF">IAD22_06380</name>
</gene>
<dbReference type="GO" id="GO:0003677">
    <property type="term" value="F:DNA binding"/>
    <property type="evidence" value="ECO:0007669"/>
    <property type="project" value="UniProtKB-KW"/>
</dbReference>
<dbReference type="Gene3D" id="3.40.50.10490">
    <property type="entry name" value="Glucose-6-phosphate isomerase like protein, domain 1"/>
    <property type="match status" value="1"/>
</dbReference>
<reference evidence="6" key="1">
    <citation type="submission" date="2020-10" db="EMBL/GenBank/DDBJ databases">
        <authorList>
            <person name="Gilroy R."/>
        </authorList>
    </citation>
    <scope>NUCLEOTIDE SEQUENCE</scope>
    <source>
        <strain evidence="6">ChiGjej1B1-1684</strain>
    </source>
</reference>
<dbReference type="Pfam" id="PF01380">
    <property type="entry name" value="SIS"/>
    <property type="match status" value="1"/>
</dbReference>
<keyword evidence="3" id="KW-0804">Transcription</keyword>
<keyword evidence="1" id="KW-0805">Transcription regulation</keyword>
<dbReference type="InterPro" id="IPR000281">
    <property type="entry name" value="HTH_RpiR"/>
</dbReference>
<evidence type="ECO:0000256" key="2">
    <source>
        <dbReference type="ARBA" id="ARBA00023125"/>
    </source>
</evidence>
<evidence type="ECO:0000256" key="3">
    <source>
        <dbReference type="ARBA" id="ARBA00023163"/>
    </source>
</evidence>
<evidence type="ECO:0000313" key="6">
    <source>
        <dbReference type="EMBL" id="HIU50621.1"/>
    </source>
</evidence>
<dbReference type="GO" id="GO:1901135">
    <property type="term" value="P:carbohydrate derivative metabolic process"/>
    <property type="evidence" value="ECO:0007669"/>
    <property type="project" value="InterPro"/>
</dbReference>
<dbReference type="EMBL" id="DVNG01000093">
    <property type="protein sequence ID" value="HIU50621.1"/>
    <property type="molecule type" value="Genomic_DNA"/>
</dbReference>
<evidence type="ECO:0000256" key="1">
    <source>
        <dbReference type="ARBA" id="ARBA00023015"/>
    </source>
</evidence>
<dbReference type="PROSITE" id="PS51464">
    <property type="entry name" value="SIS"/>
    <property type="match status" value="1"/>
</dbReference>
<keyword evidence="2" id="KW-0238">DNA-binding</keyword>
<name>A0A9D1LZ81_9FIRM</name>
<evidence type="ECO:0000259" key="5">
    <source>
        <dbReference type="PROSITE" id="PS51464"/>
    </source>
</evidence>
<organism evidence="6 7">
    <name type="scientific">Candidatus Limousia pullorum</name>
    <dbReference type="NCBI Taxonomy" id="2840860"/>
    <lineage>
        <taxon>Bacteria</taxon>
        <taxon>Bacillati</taxon>
        <taxon>Bacillota</taxon>
        <taxon>Clostridia</taxon>
        <taxon>Eubacteriales</taxon>
        <taxon>Oscillospiraceae</taxon>
        <taxon>Oscillospiraceae incertae sedis</taxon>
        <taxon>Candidatus Limousia</taxon>
    </lineage>
</organism>
<dbReference type="CDD" id="cd05013">
    <property type="entry name" value="SIS_RpiR"/>
    <property type="match status" value="1"/>
</dbReference>
<dbReference type="Gene3D" id="1.10.10.10">
    <property type="entry name" value="Winged helix-like DNA-binding domain superfamily/Winged helix DNA-binding domain"/>
    <property type="match status" value="1"/>
</dbReference>
<dbReference type="InterPro" id="IPR046348">
    <property type="entry name" value="SIS_dom_sf"/>
</dbReference>
<dbReference type="Proteomes" id="UP000824118">
    <property type="component" value="Unassembled WGS sequence"/>
</dbReference>
<dbReference type="Pfam" id="PF01418">
    <property type="entry name" value="HTH_6"/>
    <property type="match status" value="1"/>
</dbReference>
<reference evidence="6" key="2">
    <citation type="journal article" date="2021" name="PeerJ">
        <title>Extensive microbial diversity within the chicken gut microbiome revealed by metagenomics and culture.</title>
        <authorList>
            <person name="Gilroy R."/>
            <person name="Ravi A."/>
            <person name="Getino M."/>
            <person name="Pursley I."/>
            <person name="Horton D.L."/>
            <person name="Alikhan N.F."/>
            <person name="Baker D."/>
            <person name="Gharbi K."/>
            <person name="Hall N."/>
            <person name="Watson M."/>
            <person name="Adriaenssens E.M."/>
            <person name="Foster-Nyarko E."/>
            <person name="Jarju S."/>
            <person name="Secka A."/>
            <person name="Antonio M."/>
            <person name="Oren A."/>
            <person name="Chaudhuri R.R."/>
            <person name="La Ragione R."/>
            <person name="Hildebrand F."/>
            <person name="Pallen M.J."/>
        </authorList>
    </citation>
    <scope>NUCLEOTIDE SEQUENCE</scope>
    <source>
        <strain evidence="6">ChiGjej1B1-1684</strain>
    </source>
</reference>
<feature type="domain" description="SIS" evidence="5">
    <location>
        <begin position="125"/>
        <end position="264"/>
    </location>
</feature>
<dbReference type="InterPro" id="IPR036388">
    <property type="entry name" value="WH-like_DNA-bd_sf"/>
</dbReference>
<proteinExistence type="predicted"/>
<dbReference type="PANTHER" id="PTHR30514">
    <property type="entry name" value="GLUCOKINASE"/>
    <property type="match status" value="1"/>
</dbReference>
<sequence>MDKHLLSRIKSKYQHLSKGQKLIADFIGEHYDEAAFMTASKLGETVGVSESTVVRFACELGYGGYPKLQKAMQEMIRDKLTSVQRIDVTCERIGGGDVLDSVLNQDIEKIRRTIEETSREDFNNAVKAIVNAENIYIYAVRSTSPLANFLGYYFELIFGNVRVISTSSKSAAYEQLFRITEKDVMIGISFPRYSTMAVDVMHFARERGADVIALTDSMISPLVSQADHLLIARSDMASVVDSLVAPLSMINALIVATVIAKKEDVKKTFMALEQVWNEQGIYANSETVKKDNTSENGEKQDAR</sequence>
<dbReference type="GO" id="GO:0003700">
    <property type="term" value="F:DNA-binding transcription factor activity"/>
    <property type="evidence" value="ECO:0007669"/>
    <property type="project" value="InterPro"/>
</dbReference>
<evidence type="ECO:0000259" key="4">
    <source>
        <dbReference type="PROSITE" id="PS51071"/>
    </source>
</evidence>
<dbReference type="SUPFAM" id="SSF46689">
    <property type="entry name" value="Homeodomain-like"/>
    <property type="match status" value="1"/>
</dbReference>
<comment type="caution">
    <text evidence="6">The sequence shown here is derived from an EMBL/GenBank/DDBJ whole genome shotgun (WGS) entry which is preliminary data.</text>
</comment>
<dbReference type="InterPro" id="IPR001347">
    <property type="entry name" value="SIS_dom"/>
</dbReference>
<dbReference type="PROSITE" id="PS51071">
    <property type="entry name" value="HTH_RPIR"/>
    <property type="match status" value="1"/>
</dbReference>
<protein>
    <submittedName>
        <fullName evidence="6">MurR/RpiR family transcriptional regulator</fullName>
    </submittedName>
</protein>
<dbReference type="InterPro" id="IPR047640">
    <property type="entry name" value="RpiR-like"/>
</dbReference>
<accession>A0A9D1LZ81</accession>